<dbReference type="Pfam" id="PF14414">
    <property type="entry name" value="WHH"/>
    <property type="match status" value="1"/>
</dbReference>
<evidence type="ECO:0000313" key="3">
    <source>
        <dbReference type="Proteomes" id="UP000182312"/>
    </source>
</evidence>
<feature type="region of interest" description="Disordered" evidence="1">
    <location>
        <begin position="123"/>
        <end position="151"/>
    </location>
</feature>
<proteinExistence type="predicted"/>
<gene>
    <name evidence="2" type="ORF">SAMN04487972_109106</name>
</gene>
<name>A0A1I0TKT9_9RHOB</name>
<dbReference type="Proteomes" id="UP000182312">
    <property type="component" value="Unassembled WGS sequence"/>
</dbReference>
<reference evidence="2 3" key="1">
    <citation type="submission" date="2016-10" db="EMBL/GenBank/DDBJ databases">
        <authorList>
            <person name="de Groot N.N."/>
        </authorList>
    </citation>
    <scope>NUCLEOTIDE SEQUENCE [LARGE SCALE GENOMIC DNA]</scope>
    <source>
        <strain evidence="2 3">CGMCC 1.6117</strain>
    </source>
</reference>
<organism evidence="2 3">
    <name type="scientific">Paracoccus halophilus</name>
    <dbReference type="NCBI Taxonomy" id="376733"/>
    <lineage>
        <taxon>Bacteria</taxon>
        <taxon>Pseudomonadati</taxon>
        <taxon>Pseudomonadota</taxon>
        <taxon>Alphaproteobacteria</taxon>
        <taxon>Rhodobacterales</taxon>
        <taxon>Paracoccaceae</taxon>
        <taxon>Paracoccus</taxon>
    </lineage>
</organism>
<dbReference type="EMBL" id="FOJO01000009">
    <property type="protein sequence ID" value="SFA52389.1"/>
    <property type="molecule type" value="Genomic_DNA"/>
</dbReference>
<evidence type="ECO:0000313" key="2">
    <source>
        <dbReference type="EMBL" id="SFA52389.1"/>
    </source>
</evidence>
<accession>A0A1I0TKT9</accession>
<dbReference type="AlphaFoldDB" id="A0A1I0TKT9"/>
<feature type="compositionally biased region" description="Polar residues" evidence="1">
    <location>
        <begin position="130"/>
        <end position="140"/>
    </location>
</feature>
<protein>
    <submittedName>
        <fullName evidence="2">A nuclease of the HNH/ENDO VII superfamily with conserved WHH</fullName>
    </submittedName>
</protein>
<dbReference type="InterPro" id="IPR032869">
    <property type="entry name" value="WHH_dom_containing"/>
</dbReference>
<evidence type="ECO:0000256" key="1">
    <source>
        <dbReference type="SAM" id="MobiDB-lite"/>
    </source>
</evidence>
<sequence>MSGSRRDCLSHRRCLAWDGLPIPCPWLAALPPEILAAWSWMSSASSPSVAMPSRVFFRGRRIKRAMEAADDAMAAARTGLSRAQEFARRRMAASQYWGAIKRRRDQIKDAYRKFDTEPCKEARKRELEQTTRLPSRQQGEWKNADGSPALPGEGVFVPKEGTPMHKALGRHQQPVTGVPFKDGQPDLSGFPPLGRNGAAPDGKAYSVEIEQNLSGDRNADAHAAWEQRAIDYPDTRNPSDGQWHHTGDGVTMQYVDRDVHRALAHQGGVSMNTSPEF</sequence>